<keyword evidence="8" id="KW-1185">Reference proteome</keyword>
<keyword evidence="5 6" id="KW-0472">Membrane</keyword>
<dbReference type="Pfam" id="PF07690">
    <property type="entry name" value="MFS_1"/>
    <property type="match status" value="1"/>
</dbReference>
<gene>
    <name evidence="7" type="ORF">NVS32_00975</name>
</gene>
<reference evidence="7 8" key="1">
    <citation type="submission" date="2022-08" db="EMBL/GenBank/DDBJ databases">
        <title>Tractidigestivibacter montrealensis type strain KD21.</title>
        <authorList>
            <person name="Diop K."/>
            <person name="Richard C."/>
            <person name="Routy B."/>
        </authorList>
    </citation>
    <scope>NUCLEOTIDE SEQUENCE [LARGE SCALE GENOMIC DNA]</scope>
    <source>
        <strain evidence="7 8">KD21</strain>
    </source>
</reference>
<dbReference type="Proteomes" id="UP001204320">
    <property type="component" value="Unassembled WGS sequence"/>
</dbReference>
<comment type="subcellular location">
    <subcellularLocation>
        <location evidence="1">Membrane</location>
        <topology evidence="1">Multi-pass membrane protein</topology>
    </subcellularLocation>
</comment>
<dbReference type="SUPFAM" id="SSF103473">
    <property type="entry name" value="MFS general substrate transporter"/>
    <property type="match status" value="1"/>
</dbReference>
<feature type="transmembrane region" description="Helical" evidence="6">
    <location>
        <begin position="12"/>
        <end position="32"/>
    </location>
</feature>
<dbReference type="PANTHER" id="PTHR42718:SF9">
    <property type="entry name" value="MAJOR FACILITATOR SUPERFAMILY MULTIDRUG TRANSPORTER MFSC"/>
    <property type="match status" value="1"/>
</dbReference>
<evidence type="ECO:0000256" key="4">
    <source>
        <dbReference type="ARBA" id="ARBA00022989"/>
    </source>
</evidence>
<feature type="transmembrane region" description="Helical" evidence="6">
    <location>
        <begin position="106"/>
        <end position="128"/>
    </location>
</feature>
<keyword evidence="4 6" id="KW-1133">Transmembrane helix</keyword>
<comment type="caution">
    <text evidence="7">The sequence shown here is derived from an EMBL/GenBank/DDBJ whole genome shotgun (WGS) entry which is preliminary data.</text>
</comment>
<dbReference type="InterPro" id="IPR011701">
    <property type="entry name" value="MFS"/>
</dbReference>
<dbReference type="EMBL" id="JANSKA010000001">
    <property type="protein sequence ID" value="MCR9035533.1"/>
    <property type="molecule type" value="Genomic_DNA"/>
</dbReference>
<evidence type="ECO:0000256" key="2">
    <source>
        <dbReference type="ARBA" id="ARBA00022448"/>
    </source>
</evidence>
<evidence type="ECO:0000256" key="1">
    <source>
        <dbReference type="ARBA" id="ARBA00004141"/>
    </source>
</evidence>
<accession>A0ABT1Z5P1</accession>
<dbReference type="InterPro" id="IPR036259">
    <property type="entry name" value="MFS_trans_sf"/>
</dbReference>
<evidence type="ECO:0000256" key="3">
    <source>
        <dbReference type="ARBA" id="ARBA00022692"/>
    </source>
</evidence>
<evidence type="ECO:0000313" key="7">
    <source>
        <dbReference type="EMBL" id="MCR9035533.1"/>
    </source>
</evidence>
<evidence type="ECO:0000256" key="6">
    <source>
        <dbReference type="SAM" id="Phobius"/>
    </source>
</evidence>
<evidence type="ECO:0000313" key="8">
    <source>
        <dbReference type="Proteomes" id="UP001204320"/>
    </source>
</evidence>
<organism evidence="7 8">
    <name type="scientific">Tractidigestivibacter montrealensis</name>
    <dbReference type="NCBI Taxonomy" id="2972466"/>
    <lineage>
        <taxon>Bacteria</taxon>
        <taxon>Bacillati</taxon>
        <taxon>Actinomycetota</taxon>
        <taxon>Coriobacteriia</taxon>
        <taxon>Coriobacteriales</taxon>
        <taxon>Atopobiaceae</taxon>
        <taxon>Tractidigestivibacter</taxon>
    </lineage>
</organism>
<proteinExistence type="predicted"/>
<evidence type="ECO:0000256" key="5">
    <source>
        <dbReference type="ARBA" id="ARBA00023136"/>
    </source>
</evidence>
<feature type="transmembrane region" description="Helical" evidence="6">
    <location>
        <begin position="181"/>
        <end position="204"/>
    </location>
</feature>
<keyword evidence="3 6" id="KW-0812">Transmembrane</keyword>
<name>A0ABT1Z5P1_9ACTN</name>
<keyword evidence="2" id="KW-0813">Transport</keyword>
<protein>
    <submittedName>
        <fullName evidence="7">MFS transporter</fullName>
    </submittedName>
</protein>
<dbReference type="Gene3D" id="1.20.1250.20">
    <property type="entry name" value="MFS general substrate transporter like domains"/>
    <property type="match status" value="1"/>
</dbReference>
<dbReference type="PANTHER" id="PTHR42718">
    <property type="entry name" value="MAJOR FACILITATOR SUPERFAMILY MULTIDRUG TRANSPORTER MFSC"/>
    <property type="match status" value="1"/>
</dbReference>
<feature type="transmembrane region" description="Helical" evidence="6">
    <location>
        <begin position="44"/>
        <end position="65"/>
    </location>
</feature>
<feature type="transmembrane region" description="Helical" evidence="6">
    <location>
        <begin position="148"/>
        <end position="169"/>
    </location>
</feature>
<sequence>MVSPEVFSSTRFMASVAAIASTSMVCLGYAWLIPNYAQMAIGAGAKVSGLVMIPGCVATMLLSPVAGRLLDRIGPRFPIAAGATLMLIGAILLCTRPLNGAWGLAVWYLLSGMGQGFLASPSMTYGLSSLNDGLRADGTSVCNALQQLGGSIGVSSVAAAVGAAQISAGDNTAGMIMGGQMAFVLLTLVVVGVAVFSTIALRFAEP</sequence>
<feature type="transmembrane region" description="Helical" evidence="6">
    <location>
        <begin position="77"/>
        <end position="94"/>
    </location>
</feature>